<sequence>MKEYKASTTIHAPPEKIWTILTDGASWPQWDPSCEKIEGRIAPGEKLKAFTKLSPGRAFPVKVSEFVPNQKMTWSGGMPLGLFKGVRTFTLTPKGDKVEFTLHEVFSGPMLVLLGGSIPDMSDAFQKFVEGLKRRAEA</sequence>
<dbReference type="EMBL" id="JAPNKA010000001">
    <property type="protein sequence ID" value="MCY1073378.1"/>
    <property type="molecule type" value="Genomic_DNA"/>
</dbReference>
<evidence type="ECO:0000313" key="2">
    <source>
        <dbReference type="Proteomes" id="UP001207654"/>
    </source>
</evidence>
<keyword evidence="2" id="KW-1185">Reference proteome</keyword>
<reference evidence="1 2" key="1">
    <citation type="submission" date="2022-11" db="EMBL/GenBank/DDBJ databases">
        <title>Minimal conservation of predation-associated metabolite biosynthetic gene clusters underscores biosynthetic potential of Myxococcota including descriptions for ten novel species: Archangium lansinium sp. nov., Myxococcus landrumus sp. nov., Nannocystis bai.</title>
        <authorList>
            <person name="Ahearne A."/>
            <person name="Stevens C."/>
            <person name="Phillips K."/>
        </authorList>
    </citation>
    <scope>NUCLEOTIDE SEQUENCE [LARGE SCALE GENOMIC DNA]</scope>
    <source>
        <strain evidence="1 2">MIWBW</strain>
    </source>
</reference>
<protein>
    <submittedName>
        <fullName evidence="1">SRPBCC domain-containing protein</fullName>
    </submittedName>
</protein>
<name>A0ABT3ZVE5_9BACT</name>
<dbReference type="RefSeq" id="WP_267532387.1">
    <property type="nucleotide sequence ID" value="NZ_JAPNKA010000001.1"/>
</dbReference>
<dbReference type="Proteomes" id="UP001207654">
    <property type="component" value="Unassembled WGS sequence"/>
</dbReference>
<dbReference type="InterPro" id="IPR023393">
    <property type="entry name" value="START-like_dom_sf"/>
</dbReference>
<dbReference type="SUPFAM" id="SSF55961">
    <property type="entry name" value="Bet v1-like"/>
    <property type="match status" value="1"/>
</dbReference>
<dbReference type="Gene3D" id="3.30.530.20">
    <property type="match status" value="1"/>
</dbReference>
<proteinExistence type="predicted"/>
<organism evidence="1 2">
    <name type="scientific">Archangium lansingense</name>
    <dbReference type="NCBI Taxonomy" id="2995310"/>
    <lineage>
        <taxon>Bacteria</taxon>
        <taxon>Pseudomonadati</taxon>
        <taxon>Myxococcota</taxon>
        <taxon>Myxococcia</taxon>
        <taxon>Myxococcales</taxon>
        <taxon>Cystobacterineae</taxon>
        <taxon>Archangiaceae</taxon>
        <taxon>Archangium</taxon>
    </lineage>
</organism>
<dbReference type="Pfam" id="PF10604">
    <property type="entry name" value="Polyketide_cyc2"/>
    <property type="match status" value="1"/>
</dbReference>
<dbReference type="InterPro" id="IPR019587">
    <property type="entry name" value="Polyketide_cyclase/dehydratase"/>
</dbReference>
<gene>
    <name evidence="1" type="ORF">OV287_02685</name>
</gene>
<evidence type="ECO:0000313" key="1">
    <source>
        <dbReference type="EMBL" id="MCY1073378.1"/>
    </source>
</evidence>
<comment type="caution">
    <text evidence="1">The sequence shown here is derived from an EMBL/GenBank/DDBJ whole genome shotgun (WGS) entry which is preliminary data.</text>
</comment>
<dbReference type="CDD" id="cd07822">
    <property type="entry name" value="SRPBCC_4"/>
    <property type="match status" value="1"/>
</dbReference>
<accession>A0ABT3ZVE5</accession>